<dbReference type="AlphaFoldDB" id="A0A941DGT0"/>
<organism evidence="6 7">
    <name type="scientific">Undibacterium baiyunense</name>
    <dbReference type="NCBI Taxonomy" id="2828731"/>
    <lineage>
        <taxon>Bacteria</taxon>
        <taxon>Pseudomonadati</taxon>
        <taxon>Pseudomonadota</taxon>
        <taxon>Betaproteobacteria</taxon>
        <taxon>Burkholderiales</taxon>
        <taxon>Oxalobacteraceae</taxon>
        <taxon>Undibacterium</taxon>
    </lineage>
</organism>
<feature type="domain" description="AB hydrolase-1" evidence="5">
    <location>
        <begin position="74"/>
        <end position="429"/>
    </location>
</feature>
<evidence type="ECO:0000256" key="2">
    <source>
        <dbReference type="ARBA" id="ARBA00022729"/>
    </source>
</evidence>
<dbReference type="InterPro" id="IPR029058">
    <property type="entry name" value="AB_hydrolase_fold"/>
</dbReference>
<dbReference type="Pfam" id="PF00561">
    <property type="entry name" value="Abhydrolase_1"/>
    <property type="match status" value="1"/>
</dbReference>
<evidence type="ECO:0000313" key="7">
    <source>
        <dbReference type="Proteomes" id="UP000680158"/>
    </source>
</evidence>
<comment type="caution">
    <text evidence="6">The sequence shown here is derived from an EMBL/GenBank/DDBJ whole genome shotgun (WGS) entry which is preliminary data.</text>
</comment>
<evidence type="ECO:0000259" key="5">
    <source>
        <dbReference type="Pfam" id="PF00561"/>
    </source>
</evidence>
<keyword evidence="3 6" id="KW-0378">Hydrolase</keyword>
<dbReference type="PANTHER" id="PTHR43248">
    <property type="entry name" value="2-SUCCINYL-6-HYDROXY-2,4-CYCLOHEXADIENE-1-CARBOXYLATE SYNTHASE"/>
    <property type="match status" value="1"/>
</dbReference>
<name>A0A941DGT0_9BURK</name>
<dbReference type="GO" id="GO:0008233">
    <property type="term" value="F:peptidase activity"/>
    <property type="evidence" value="ECO:0007669"/>
    <property type="project" value="InterPro"/>
</dbReference>
<protein>
    <submittedName>
        <fullName evidence="6">Alpha/beta hydrolase</fullName>
    </submittedName>
</protein>
<dbReference type="Proteomes" id="UP000680158">
    <property type="component" value="Unassembled WGS sequence"/>
</dbReference>
<evidence type="ECO:0000256" key="1">
    <source>
        <dbReference type="ARBA" id="ARBA00010088"/>
    </source>
</evidence>
<dbReference type="GO" id="GO:0006508">
    <property type="term" value="P:proteolysis"/>
    <property type="evidence" value="ECO:0007669"/>
    <property type="project" value="InterPro"/>
</dbReference>
<dbReference type="Gene3D" id="3.40.50.1820">
    <property type="entry name" value="alpha/beta hydrolase"/>
    <property type="match status" value="1"/>
</dbReference>
<evidence type="ECO:0000256" key="4">
    <source>
        <dbReference type="SAM" id="SignalP"/>
    </source>
</evidence>
<dbReference type="PRINTS" id="PR00793">
    <property type="entry name" value="PROAMNOPTASE"/>
</dbReference>
<gene>
    <name evidence="6" type="ORF">KDM92_13965</name>
</gene>
<reference evidence="6 7" key="1">
    <citation type="submission" date="2021-04" db="EMBL/GenBank/DDBJ databases">
        <title>novel species isolated from subtropical streams in China.</title>
        <authorList>
            <person name="Lu H."/>
        </authorList>
    </citation>
    <scope>NUCLEOTIDE SEQUENCE [LARGE SCALE GENOMIC DNA]</scope>
    <source>
        <strain evidence="6 7">BYS107W</strain>
    </source>
</reference>
<feature type="chain" id="PRO_5037833815" evidence="4">
    <location>
        <begin position="24"/>
        <end position="488"/>
    </location>
</feature>
<dbReference type="RefSeq" id="WP_212685065.1">
    <property type="nucleotide sequence ID" value="NZ_JAGSPM010000008.1"/>
</dbReference>
<dbReference type="InterPro" id="IPR002410">
    <property type="entry name" value="Peptidase_S33"/>
</dbReference>
<feature type="signal peptide" evidence="4">
    <location>
        <begin position="1"/>
        <end position="23"/>
    </location>
</feature>
<dbReference type="InterPro" id="IPR051601">
    <property type="entry name" value="Serine_prot/Carboxylest_S33"/>
</dbReference>
<accession>A0A941DGT0</accession>
<proteinExistence type="inferred from homology"/>
<sequence length="488" mass="52833">MIRPTLVRLLGIAAFSMPAIALADTKPCRIASFPQEVKCGQIQRALDPAKPDGKKIDVHYVILPSKDRNKLPDAVFLLAGGPGQSAVEAAGFGDSILGKLNRRRDLVFVDQRGTGKSASLKCDELEINDKILDNEGAYKATADCMQSLQKLPHGDLKFYSTSIVVQDLEAIRIAQNYSAVNLVGVSYGTRVGLEYLRQYPQSVRRLVIDGVVPPDLSLLGTNAQAALEGVFADCAKNTRCNTAYPDLAGTWKRLLDSTPRQFTYTNSRLLTSVTTKIAREDMIGMILKALYSPAMTSVLPYAITQADKGKLDALLTMTGSFNQPGPGGLTLGMHYSVWCGEAYTNPRPANAITDQFTARSAEMYDRICATWPRADIPKEFYTVPTAKSPVLLLSGGIDPVTPIRNGDQVAKALGTKARHITIENVGHGVLGQGCVRDLVNKFLAAKTDDEALALDVSCVRQIPRPLVWLPPIKNTDVTATANSKKAGE</sequence>
<dbReference type="SUPFAM" id="SSF53474">
    <property type="entry name" value="alpha/beta-Hydrolases"/>
    <property type="match status" value="1"/>
</dbReference>
<keyword evidence="7" id="KW-1185">Reference proteome</keyword>
<keyword evidence="2 4" id="KW-0732">Signal</keyword>
<dbReference type="EMBL" id="JAGSPM010000008">
    <property type="protein sequence ID" value="MBR7747691.1"/>
    <property type="molecule type" value="Genomic_DNA"/>
</dbReference>
<dbReference type="InterPro" id="IPR000073">
    <property type="entry name" value="AB_hydrolase_1"/>
</dbReference>
<evidence type="ECO:0000313" key="6">
    <source>
        <dbReference type="EMBL" id="MBR7747691.1"/>
    </source>
</evidence>
<evidence type="ECO:0000256" key="3">
    <source>
        <dbReference type="ARBA" id="ARBA00022801"/>
    </source>
</evidence>
<dbReference type="PANTHER" id="PTHR43248:SF29">
    <property type="entry name" value="TRIPEPTIDYL AMINOPEPTIDASE"/>
    <property type="match status" value="1"/>
</dbReference>
<comment type="similarity">
    <text evidence="1">Belongs to the peptidase S33 family.</text>
</comment>